<dbReference type="Pfam" id="PF07331">
    <property type="entry name" value="TctB"/>
    <property type="match status" value="1"/>
</dbReference>
<proteinExistence type="predicted"/>
<comment type="caution">
    <text evidence="3">The sequence shown here is derived from an EMBL/GenBank/DDBJ whole genome shotgun (WGS) entry which is preliminary data.</text>
</comment>
<keyword evidence="3" id="KW-0131">Cell cycle</keyword>
<feature type="transmembrane region" description="Helical" evidence="1">
    <location>
        <begin position="38"/>
        <end position="60"/>
    </location>
</feature>
<name>A0ABU0CP64_9BACI</name>
<organism evidence="3 4">
    <name type="scientific">Caldalkalibacillus uzonensis</name>
    <dbReference type="NCBI Taxonomy" id="353224"/>
    <lineage>
        <taxon>Bacteria</taxon>
        <taxon>Bacillati</taxon>
        <taxon>Bacillota</taxon>
        <taxon>Bacilli</taxon>
        <taxon>Bacillales</taxon>
        <taxon>Bacillaceae</taxon>
        <taxon>Caldalkalibacillus</taxon>
    </lineage>
</organism>
<keyword evidence="1" id="KW-1133">Transmembrane helix</keyword>
<dbReference type="RefSeq" id="WP_307336149.1">
    <property type="nucleotide sequence ID" value="NZ_JAUSUQ010000003.1"/>
</dbReference>
<keyword evidence="4" id="KW-1185">Reference proteome</keyword>
<dbReference type="Proteomes" id="UP001232445">
    <property type="component" value="Unassembled WGS sequence"/>
</dbReference>
<protein>
    <submittedName>
        <fullName evidence="3">Cell division protein FtsW (Lipid II flippase)</fullName>
    </submittedName>
</protein>
<dbReference type="EMBL" id="JAUSUQ010000003">
    <property type="protein sequence ID" value="MDQ0338189.1"/>
    <property type="molecule type" value="Genomic_DNA"/>
</dbReference>
<evidence type="ECO:0000256" key="1">
    <source>
        <dbReference type="SAM" id="Phobius"/>
    </source>
</evidence>
<gene>
    <name evidence="3" type="ORF">J2S00_000973</name>
</gene>
<evidence type="ECO:0000313" key="4">
    <source>
        <dbReference type="Proteomes" id="UP001232445"/>
    </source>
</evidence>
<accession>A0ABU0CP64</accession>
<dbReference type="InterPro" id="IPR009936">
    <property type="entry name" value="DUF1468"/>
</dbReference>
<evidence type="ECO:0000313" key="3">
    <source>
        <dbReference type="EMBL" id="MDQ0338189.1"/>
    </source>
</evidence>
<keyword evidence="1" id="KW-0472">Membrane</keyword>
<feature type="transmembrane region" description="Helical" evidence="1">
    <location>
        <begin position="136"/>
        <end position="154"/>
    </location>
</feature>
<dbReference type="GO" id="GO:0051301">
    <property type="term" value="P:cell division"/>
    <property type="evidence" value="ECO:0007669"/>
    <property type="project" value="UniProtKB-KW"/>
</dbReference>
<sequence>MKSNLVIAIVTIVFSFFFLIQAIQIPDSRAQTAVPPNFWPTFILSLMLVLGIILLAKTLIEARMQKRESGQTETEQTVEEEEHVSVYEPELKYPFRLWAIILSLTVFIITLPYLGFILASLLFILVVSWVMGVKKWIPLLGASVISTAVFVFIFTKLLHLPLPRGVGFFRELSLFFY</sequence>
<evidence type="ECO:0000259" key="2">
    <source>
        <dbReference type="Pfam" id="PF07331"/>
    </source>
</evidence>
<feature type="domain" description="DUF1468" evidence="2">
    <location>
        <begin position="6"/>
        <end position="163"/>
    </location>
</feature>
<keyword evidence="3" id="KW-0132">Cell division</keyword>
<feature type="transmembrane region" description="Helical" evidence="1">
    <location>
        <begin position="97"/>
        <end position="130"/>
    </location>
</feature>
<reference evidence="3 4" key="1">
    <citation type="submission" date="2023-07" db="EMBL/GenBank/DDBJ databases">
        <title>Genomic Encyclopedia of Type Strains, Phase IV (KMG-IV): sequencing the most valuable type-strain genomes for metagenomic binning, comparative biology and taxonomic classification.</title>
        <authorList>
            <person name="Goeker M."/>
        </authorList>
    </citation>
    <scope>NUCLEOTIDE SEQUENCE [LARGE SCALE GENOMIC DNA]</scope>
    <source>
        <strain evidence="3 4">DSM 17740</strain>
    </source>
</reference>
<keyword evidence="1" id="KW-0812">Transmembrane</keyword>